<dbReference type="PROSITE" id="PS51695">
    <property type="entry name" value="SEDOLISIN"/>
    <property type="match status" value="1"/>
</dbReference>
<keyword evidence="20" id="KW-1185">Reference proteome</keyword>
<keyword evidence="10 15" id="KW-0720">Serine protease</keyword>
<dbReference type="InterPro" id="IPR050819">
    <property type="entry name" value="Tripeptidyl-peptidase_I"/>
</dbReference>
<evidence type="ECO:0000256" key="7">
    <source>
        <dbReference type="ARBA" id="ARBA00022723"/>
    </source>
</evidence>
<evidence type="ECO:0000259" key="18">
    <source>
        <dbReference type="PROSITE" id="PS51695"/>
    </source>
</evidence>
<dbReference type="EMBL" id="MU855395">
    <property type="protein sequence ID" value="KAK3904489.1"/>
    <property type="molecule type" value="Genomic_DNA"/>
</dbReference>
<dbReference type="GO" id="GO:0008240">
    <property type="term" value="F:tripeptidyl-peptidase activity"/>
    <property type="evidence" value="ECO:0007669"/>
    <property type="project" value="UniProtKB-EC"/>
</dbReference>
<dbReference type="InterPro" id="IPR036852">
    <property type="entry name" value="Peptidase_S8/S53_dom_sf"/>
</dbReference>
<evidence type="ECO:0000313" key="20">
    <source>
        <dbReference type="Proteomes" id="UP001303889"/>
    </source>
</evidence>
<dbReference type="GO" id="GO:0004252">
    <property type="term" value="F:serine-type endopeptidase activity"/>
    <property type="evidence" value="ECO:0007669"/>
    <property type="project" value="UniProtKB-UniRule"/>
</dbReference>
<dbReference type="SUPFAM" id="SSF52743">
    <property type="entry name" value="Subtilisin-like"/>
    <property type="match status" value="1"/>
</dbReference>
<evidence type="ECO:0000256" key="10">
    <source>
        <dbReference type="ARBA" id="ARBA00022825"/>
    </source>
</evidence>
<dbReference type="InterPro" id="IPR000209">
    <property type="entry name" value="Peptidase_S8/S53_dom"/>
</dbReference>
<keyword evidence="5" id="KW-0964">Secreted</keyword>
<keyword evidence="6 15" id="KW-0645">Protease</keyword>
<evidence type="ECO:0000256" key="8">
    <source>
        <dbReference type="ARBA" id="ARBA00022729"/>
    </source>
</evidence>
<keyword evidence="9 15" id="KW-0378">Hydrolase</keyword>
<dbReference type="FunFam" id="3.40.50.200:FF:000015">
    <property type="entry name" value="Tripeptidyl peptidase A"/>
    <property type="match status" value="1"/>
</dbReference>
<feature type="binding site" evidence="15">
    <location>
        <position position="647"/>
    </location>
    <ligand>
        <name>Ca(2+)</name>
        <dbReference type="ChEBI" id="CHEBI:29108"/>
    </ligand>
</feature>
<evidence type="ECO:0000256" key="15">
    <source>
        <dbReference type="PROSITE-ProRule" id="PRU01032"/>
    </source>
</evidence>
<feature type="active site" description="Charge relay system" evidence="15">
    <location>
        <position position="377"/>
    </location>
</feature>
<dbReference type="PANTHER" id="PTHR14218">
    <property type="entry name" value="PROTEASE S8 TRIPEPTIDYL PEPTIDASE I CLN2"/>
    <property type="match status" value="1"/>
</dbReference>
<evidence type="ECO:0000256" key="16">
    <source>
        <dbReference type="SAM" id="MobiDB-lite"/>
    </source>
</evidence>
<dbReference type="Gene3D" id="3.40.50.200">
    <property type="entry name" value="Peptidase S8/S53 domain"/>
    <property type="match status" value="1"/>
</dbReference>
<dbReference type="GO" id="GO:0046872">
    <property type="term" value="F:metal ion binding"/>
    <property type="evidence" value="ECO:0007669"/>
    <property type="project" value="UniProtKB-UniRule"/>
</dbReference>
<organism evidence="19 20">
    <name type="scientific">Staphylotrichum tortipilum</name>
    <dbReference type="NCBI Taxonomy" id="2831512"/>
    <lineage>
        <taxon>Eukaryota</taxon>
        <taxon>Fungi</taxon>
        <taxon>Dikarya</taxon>
        <taxon>Ascomycota</taxon>
        <taxon>Pezizomycotina</taxon>
        <taxon>Sordariomycetes</taxon>
        <taxon>Sordariomycetidae</taxon>
        <taxon>Sordariales</taxon>
        <taxon>Chaetomiaceae</taxon>
        <taxon>Staphylotrichum</taxon>
    </lineage>
</organism>
<feature type="binding site" evidence="15">
    <location>
        <position position="646"/>
    </location>
    <ligand>
        <name>Ca(2+)</name>
        <dbReference type="ChEBI" id="CHEBI:29108"/>
    </ligand>
</feature>
<proteinExistence type="predicted"/>
<evidence type="ECO:0000256" key="4">
    <source>
        <dbReference type="ARBA" id="ARBA00012462"/>
    </source>
</evidence>
<comment type="subcellular location">
    <subcellularLocation>
        <location evidence="3">Secreted</location>
        <location evidence="3">Extracellular space</location>
    </subcellularLocation>
</comment>
<sequence length="692" mass="73121">MQYHCLVAALLGLAITSHAALGVVLEQAKGAPAGWSFQGGAKPSDTITLFVALKEPGIEALKANLHQRQTPGHPLFGRHLTRDEVVRMRQPADSTARAVSAWLAAAGIRDVTNQGSLLSFEASARAVKTLFKADLGYYAYNRTGYADVDSSDDAPLPSLLRAPNYTIPSWLQAYIDFVHPLSSFTPPRPRHGHHRRPKPPPRPHRPHPGKPTTKPSCGSSSSIRTSSTLKTSTTTSPTSAATLSLTPDPPISLTDPTSSLTDPTSSLTPSSTTPLPPDPTTDPTDPSVIFPNLPCLAATVPSCIKKLYNLTYSPPSHPPSPVRLGIAGFLEQYILHSDVSSFLDTFTPTLPGSYNFTIELINNATNPQDSPHHAGMEASLDVQYAMALGHPAQVTYFVTGGRGTKLDSVSGLPLGDGQGDNEPFLELLEALLKKPDSEIPHVLSVSYADDEVSVPREYARRVCDMFAALTARGVTVLAATGDGGAAGTAQTRCVVPGTGGEGRRFVTTFPASCPWVTAVGATDNVAPPVAGAVFSAGGFSDFFERPAWQEGAVKGYVDGMVKANDSRVGLFNTTGRAVPDISAIGSGFQIIIGGTDSRVLGTSASTPVIAAMIALINDARLRAGKPSIGWLNPLLYSNKVRRVLHDVTVGESAGCRFYDGLTSLGWTAVEGYDCVTGLGVVDDFAHFMAALM</sequence>
<dbReference type="PANTHER" id="PTHR14218:SF15">
    <property type="entry name" value="TRIPEPTIDYL-PEPTIDASE 1"/>
    <property type="match status" value="1"/>
</dbReference>
<feature type="binding site" evidence="15">
    <location>
        <position position="673"/>
    </location>
    <ligand>
        <name>Ca(2+)</name>
        <dbReference type="ChEBI" id="CHEBI:29108"/>
    </ligand>
</feature>
<reference evidence="19" key="1">
    <citation type="journal article" date="2023" name="Mol. Phylogenet. Evol.">
        <title>Genome-scale phylogeny and comparative genomics of the fungal order Sordariales.</title>
        <authorList>
            <person name="Hensen N."/>
            <person name="Bonometti L."/>
            <person name="Westerberg I."/>
            <person name="Brannstrom I.O."/>
            <person name="Guillou S."/>
            <person name="Cros-Aarteil S."/>
            <person name="Calhoun S."/>
            <person name="Haridas S."/>
            <person name="Kuo A."/>
            <person name="Mondo S."/>
            <person name="Pangilinan J."/>
            <person name="Riley R."/>
            <person name="LaButti K."/>
            <person name="Andreopoulos B."/>
            <person name="Lipzen A."/>
            <person name="Chen C."/>
            <person name="Yan M."/>
            <person name="Daum C."/>
            <person name="Ng V."/>
            <person name="Clum A."/>
            <person name="Steindorff A."/>
            <person name="Ohm R.A."/>
            <person name="Martin F."/>
            <person name="Silar P."/>
            <person name="Natvig D.O."/>
            <person name="Lalanne C."/>
            <person name="Gautier V."/>
            <person name="Ament-Velasquez S.L."/>
            <person name="Kruys A."/>
            <person name="Hutchinson M.I."/>
            <person name="Powell A.J."/>
            <person name="Barry K."/>
            <person name="Miller A.N."/>
            <person name="Grigoriev I.V."/>
            <person name="Debuchy R."/>
            <person name="Gladieux P."/>
            <person name="Hiltunen Thoren M."/>
            <person name="Johannesson H."/>
        </authorList>
    </citation>
    <scope>NUCLEOTIDE SEQUENCE</scope>
    <source>
        <strain evidence="19">CBS 103.79</strain>
    </source>
</reference>
<feature type="active site" description="Charge relay system" evidence="15">
    <location>
        <position position="381"/>
    </location>
</feature>
<dbReference type="Pfam" id="PF00082">
    <property type="entry name" value="Peptidase_S8"/>
    <property type="match status" value="1"/>
</dbReference>
<comment type="function">
    <text evidence="2">Secreted tripeptidyl-peptidase which degrades proteins at acidic pHs and is involved in virulence.</text>
</comment>
<protein>
    <recommendedName>
        <fullName evidence="4">tripeptidyl-peptidase II</fullName>
        <ecNumber evidence="4">3.4.14.10</ecNumber>
    </recommendedName>
</protein>
<dbReference type="Pfam" id="PF09286">
    <property type="entry name" value="Pro-kuma_activ"/>
    <property type="match status" value="1"/>
</dbReference>
<dbReference type="CDD" id="cd04056">
    <property type="entry name" value="Peptidases_S53"/>
    <property type="match status" value="1"/>
</dbReference>
<evidence type="ECO:0000256" key="2">
    <source>
        <dbReference type="ARBA" id="ARBA00002451"/>
    </source>
</evidence>
<keyword evidence="12" id="KW-0843">Virulence</keyword>
<evidence type="ECO:0000256" key="14">
    <source>
        <dbReference type="ARBA" id="ARBA00023180"/>
    </source>
</evidence>
<dbReference type="GO" id="GO:0006508">
    <property type="term" value="P:proteolysis"/>
    <property type="evidence" value="ECO:0007669"/>
    <property type="project" value="UniProtKB-KW"/>
</dbReference>
<keyword evidence="7 15" id="KW-0479">Metal-binding</keyword>
<dbReference type="AlphaFoldDB" id="A0AAN6RVP1"/>
<comment type="cofactor">
    <cofactor evidence="15">
        <name>Ca(2+)</name>
        <dbReference type="ChEBI" id="CHEBI:29108"/>
    </cofactor>
    <text evidence="15">Binds 1 Ca(2+) ion per subunit.</text>
</comment>
<feature type="signal peptide" evidence="17">
    <location>
        <begin position="1"/>
        <end position="22"/>
    </location>
</feature>
<evidence type="ECO:0000256" key="5">
    <source>
        <dbReference type="ARBA" id="ARBA00022525"/>
    </source>
</evidence>
<evidence type="ECO:0000256" key="9">
    <source>
        <dbReference type="ARBA" id="ARBA00022801"/>
    </source>
</evidence>
<gene>
    <name evidence="19" type="ORF">C8A05DRAFT_31717</name>
</gene>
<dbReference type="SUPFAM" id="SSF54897">
    <property type="entry name" value="Protease propeptides/inhibitors"/>
    <property type="match status" value="1"/>
</dbReference>
<feature type="compositionally biased region" description="Basic residues" evidence="16">
    <location>
        <begin position="188"/>
        <end position="208"/>
    </location>
</feature>
<feature type="compositionally biased region" description="Low complexity" evidence="16">
    <location>
        <begin position="210"/>
        <end position="273"/>
    </location>
</feature>
<dbReference type="InterPro" id="IPR023828">
    <property type="entry name" value="Peptidase_S8_Ser-AS"/>
</dbReference>
<dbReference type="EC" id="3.4.14.10" evidence="4"/>
<feature type="chain" id="PRO_5042998665" description="tripeptidyl-peptidase II" evidence="17">
    <location>
        <begin position="23"/>
        <end position="692"/>
    </location>
</feature>
<dbReference type="SMART" id="SM00944">
    <property type="entry name" value="Pro-kuma_activ"/>
    <property type="match status" value="1"/>
</dbReference>
<keyword evidence="8 17" id="KW-0732">Signal</keyword>
<reference evidence="19" key="2">
    <citation type="submission" date="2023-05" db="EMBL/GenBank/DDBJ databases">
        <authorList>
            <consortium name="Lawrence Berkeley National Laboratory"/>
            <person name="Steindorff A."/>
            <person name="Hensen N."/>
            <person name="Bonometti L."/>
            <person name="Westerberg I."/>
            <person name="Brannstrom I.O."/>
            <person name="Guillou S."/>
            <person name="Cros-Aarteil S."/>
            <person name="Calhoun S."/>
            <person name="Haridas S."/>
            <person name="Kuo A."/>
            <person name="Mondo S."/>
            <person name="Pangilinan J."/>
            <person name="Riley R."/>
            <person name="Labutti K."/>
            <person name="Andreopoulos B."/>
            <person name="Lipzen A."/>
            <person name="Chen C."/>
            <person name="Yanf M."/>
            <person name="Daum C."/>
            <person name="Ng V."/>
            <person name="Clum A."/>
            <person name="Ohm R."/>
            <person name="Martin F."/>
            <person name="Silar P."/>
            <person name="Natvig D."/>
            <person name="Lalanne C."/>
            <person name="Gautier V."/>
            <person name="Ament-Velasquez S.L."/>
            <person name="Kruys A."/>
            <person name="Hutchinson M.I."/>
            <person name="Powell A.J."/>
            <person name="Barry K."/>
            <person name="Miller A.N."/>
            <person name="Grigoriev I.V."/>
            <person name="Debuchy R."/>
            <person name="Gladieux P."/>
            <person name="Thoren M.H."/>
            <person name="Johannesson H."/>
        </authorList>
    </citation>
    <scope>NUCLEOTIDE SEQUENCE</scope>
    <source>
        <strain evidence="19">CBS 103.79</strain>
    </source>
</reference>
<dbReference type="GO" id="GO:0005576">
    <property type="term" value="C:extracellular region"/>
    <property type="evidence" value="ECO:0007669"/>
    <property type="project" value="UniProtKB-SubCell"/>
</dbReference>
<dbReference type="PROSITE" id="PS00138">
    <property type="entry name" value="SUBTILASE_SER"/>
    <property type="match status" value="1"/>
</dbReference>
<evidence type="ECO:0000256" key="17">
    <source>
        <dbReference type="SAM" id="SignalP"/>
    </source>
</evidence>
<accession>A0AAN6RVP1</accession>
<comment type="caution">
    <text evidence="19">The sequence shown here is derived from an EMBL/GenBank/DDBJ whole genome shotgun (WGS) entry which is preliminary data.</text>
</comment>
<dbReference type="InterPro" id="IPR015366">
    <property type="entry name" value="S53_propep"/>
</dbReference>
<dbReference type="CDD" id="cd11377">
    <property type="entry name" value="Pro-peptidase_S53"/>
    <property type="match status" value="1"/>
</dbReference>
<evidence type="ECO:0000256" key="13">
    <source>
        <dbReference type="ARBA" id="ARBA00023145"/>
    </source>
</evidence>
<evidence type="ECO:0000313" key="19">
    <source>
        <dbReference type="EMBL" id="KAK3904489.1"/>
    </source>
</evidence>
<comment type="catalytic activity">
    <reaction evidence="1">
        <text>Release of an N-terminal tripeptide from a polypeptide.</text>
        <dbReference type="EC" id="3.4.14.10"/>
    </reaction>
</comment>
<evidence type="ECO:0000256" key="3">
    <source>
        <dbReference type="ARBA" id="ARBA00004239"/>
    </source>
</evidence>
<keyword evidence="13" id="KW-0865">Zymogen</keyword>
<dbReference type="Proteomes" id="UP001303889">
    <property type="component" value="Unassembled WGS sequence"/>
</dbReference>
<feature type="binding site" evidence="15">
    <location>
        <position position="671"/>
    </location>
    <ligand>
        <name>Ca(2+)</name>
        <dbReference type="ChEBI" id="CHEBI:29108"/>
    </ligand>
</feature>
<feature type="domain" description="Peptidase S53" evidence="18">
    <location>
        <begin position="298"/>
        <end position="692"/>
    </location>
</feature>
<keyword evidence="11 15" id="KW-0106">Calcium</keyword>
<dbReference type="InterPro" id="IPR030400">
    <property type="entry name" value="Sedolisin_dom"/>
</dbReference>
<feature type="region of interest" description="Disordered" evidence="16">
    <location>
        <begin position="184"/>
        <end position="286"/>
    </location>
</feature>
<evidence type="ECO:0000256" key="11">
    <source>
        <dbReference type="ARBA" id="ARBA00022837"/>
    </source>
</evidence>
<name>A0AAN6RVP1_9PEZI</name>
<evidence type="ECO:0000256" key="6">
    <source>
        <dbReference type="ARBA" id="ARBA00022670"/>
    </source>
</evidence>
<evidence type="ECO:0000256" key="1">
    <source>
        <dbReference type="ARBA" id="ARBA00001910"/>
    </source>
</evidence>
<keyword evidence="14" id="KW-0325">Glycoprotein</keyword>
<feature type="active site" description="Charge relay system" evidence="15">
    <location>
        <position position="603"/>
    </location>
</feature>
<evidence type="ECO:0000256" key="12">
    <source>
        <dbReference type="ARBA" id="ARBA00023026"/>
    </source>
</evidence>